<dbReference type="InterPro" id="IPR036705">
    <property type="entry name" value="Ribosyl_crysJ1_sf"/>
</dbReference>
<sequence length="339" mass="36711">MTTLVHKQAATGALTGLALGDALGYPAEFNDVPTILAKHGPWRELALPKHAYVSDDTQMTLAVGRAVRTAMDRGLLTPYGLVRTLREEFVDWYQSPENNRAPGRTCLRACSLLKDEARPWQDASQIDSKGCGANMRVAPLGLVPGLSDEQRAGAAQLQSALTHGHPTALAASDLTAHAVRLLAQGAEPAALVGLLRAYALENRSRYHERWLGDLWRRAQDSSPGQFITRGWDECLEILDRLQYAVRTVSLEDDPCLATGEGWIAEEALATGLLCFLLFPDEPVTALRRAACTAGDSDSIACLAGAFAGAYLGAEAWPSDWADRVEYRTDLLTLGALWDA</sequence>
<dbReference type="Gene3D" id="1.10.4080.10">
    <property type="entry name" value="ADP-ribosylation/Crystallin J1"/>
    <property type="match status" value="1"/>
</dbReference>
<dbReference type="PANTHER" id="PTHR16222:SF12">
    <property type="entry name" value="ADP-RIBOSYLGLYCOHYDROLASE-RELATED"/>
    <property type="match status" value="1"/>
</dbReference>
<evidence type="ECO:0000313" key="1">
    <source>
        <dbReference type="EMBL" id="GGX11097.1"/>
    </source>
</evidence>
<name>A0ABQ2XCV1_9ACTN</name>
<dbReference type="PANTHER" id="PTHR16222">
    <property type="entry name" value="ADP-RIBOSYLGLYCOHYDROLASE"/>
    <property type="match status" value="1"/>
</dbReference>
<evidence type="ECO:0000313" key="2">
    <source>
        <dbReference type="Proteomes" id="UP000617743"/>
    </source>
</evidence>
<proteinExistence type="predicted"/>
<dbReference type="Pfam" id="PF03747">
    <property type="entry name" value="ADP_ribosyl_GH"/>
    <property type="match status" value="1"/>
</dbReference>
<dbReference type="Proteomes" id="UP000617743">
    <property type="component" value="Unassembled WGS sequence"/>
</dbReference>
<evidence type="ECO:0008006" key="3">
    <source>
        <dbReference type="Google" id="ProtNLM"/>
    </source>
</evidence>
<keyword evidence="2" id="KW-1185">Reference proteome</keyword>
<dbReference type="EMBL" id="BMWC01000006">
    <property type="protein sequence ID" value="GGX11097.1"/>
    <property type="molecule type" value="Genomic_DNA"/>
</dbReference>
<protein>
    <recommendedName>
        <fullName evidence="3">ADP-ribosylglycohydrolase</fullName>
    </recommendedName>
</protein>
<accession>A0ABQ2XCV1</accession>
<dbReference type="SUPFAM" id="SSF101478">
    <property type="entry name" value="ADP-ribosylglycohydrolase"/>
    <property type="match status" value="1"/>
</dbReference>
<dbReference type="InterPro" id="IPR005502">
    <property type="entry name" value="Ribosyl_crysJ1"/>
</dbReference>
<dbReference type="RefSeq" id="WP_190052228.1">
    <property type="nucleotide sequence ID" value="NZ_BMWC01000006.1"/>
</dbReference>
<reference evidence="2" key="1">
    <citation type="journal article" date="2019" name="Int. J. Syst. Evol. Microbiol.">
        <title>The Global Catalogue of Microorganisms (GCM) 10K type strain sequencing project: providing services to taxonomists for standard genome sequencing and annotation.</title>
        <authorList>
            <consortium name="The Broad Institute Genomics Platform"/>
            <consortium name="The Broad Institute Genome Sequencing Center for Infectious Disease"/>
            <person name="Wu L."/>
            <person name="Ma J."/>
        </authorList>
    </citation>
    <scope>NUCLEOTIDE SEQUENCE [LARGE SCALE GENOMIC DNA]</scope>
    <source>
        <strain evidence="2">JCM 4866</strain>
    </source>
</reference>
<gene>
    <name evidence="1" type="ORF">GCM10010383_46610</name>
</gene>
<comment type="caution">
    <text evidence="1">The sequence shown here is derived from an EMBL/GenBank/DDBJ whole genome shotgun (WGS) entry which is preliminary data.</text>
</comment>
<organism evidence="1 2">
    <name type="scientific">Streptomyces lomondensis</name>
    <dbReference type="NCBI Taxonomy" id="68229"/>
    <lineage>
        <taxon>Bacteria</taxon>
        <taxon>Bacillati</taxon>
        <taxon>Actinomycetota</taxon>
        <taxon>Actinomycetes</taxon>
        <taxon>Kitasatosporales</taxon>
        <taxon>Streptomycetaceae</taxon>
        <taxon>Streptomyces</taxon>
    </lineage>
</organism>
<dbReference type="InterPro" id="IPR050792">
    <property type="entry name" value="ADP-ribosylglycohydrolase"/>
</dbReference>